<sequence length="715" mass="82102">MPSTVTFARSWPPAPLVEDESESLLHEIFEDGSAVSLCCDDIQVRSKGSIDQYPVIMPAEAPDPKVKPAHSKCRDANMKHAHTTTEPSKTPPRGITSTAGQSRKRQNKVRFAESQQEQSQNGQPELDSSPSQAIGFPIDIQDGVEYLPEPSDYPQVPTDSQDYETFSCRQYERDQCLPDFRRRARHSDEYTDPNDAQYTGRRVSWNTWEREPESDITWKKEKTYEWHSDDEIASCCGTHYTQSRESRRIVTETISTEVSPVRSSPTQIRGRTRDHSRDRYGNQESNVSIAAPTRHRSSIRQYEDLPLYSQRGNAAQEPLKTERSRSRTSRYDSETPYSANDNISARSPAVVTLCSPSRPRASTVSATNSAWRPMDSSNFLLSPCPRSIPMAGYRDWYTISSMGHLDLCPSCANQIRATRFRDLLMLSPPKRPSTKVSCSLGEPWPRLAFVQTMKSGLNHLELLYQITRPPFGGKPCTGRDPSLQAWYRVSNPNTRRDFPDFKACSACVRNLSIIMPSLSNSFRSGLALQEGICDLRVDSTRFISYLDLLDAAVTRSLRERRNDIDMSDFISYAQRKSRIYPCQRDHLVEGKWHYMPELPEFTICEDCYDDIVWPIANMSVAKKISRKLRSLPGSGLVRGKERQASCYLYSPRMRAIFWDAVRFREFGYLKNAVLRRYDAETKFRQRKTRFFDDIARGYDRDMELRRNADEWKRVA</sequence>
<organism evidence="1">
    <name type="scientific">Ophidiomyces ophidiicola</name>
    <dbReference type="NCBI Taxonomy" id="1387563"/>
    <lineage>
        <taxon>Eukaryota</taxon>
        <taxon>Fungi</taxon>
        <taxon>Dikarya</taxon>
        <taxon>Ascomycota</taxon>
        <taxon>Pezizomycotina</taxon>
        <taxon>Eurotiomycetes</taxon>
        <taxon>Eurotiomycetidae</taxon>
        <taxon>Onygenales</taxon>
        <taxon>Onygenaceae</taxon>
        <taxon>Ophidiomyces</taxon>
    </lineage>
</organism>
<protein>
    <submittedName>
        <fullName evidence="1">Uncharacterized protein</fullName>
    </submittedName>
</protein>
<reference evidence="1" key="1">
    <citation type="journal article" date="2022" name="bioRxiv">
        <title>Population genetic analysis of Ophidiomyces ophidiicola, the causative agent of snake fungal disease, indicates recent introductions to the USA.</title>
        <authorList>
            <person name="Ladner J.T."/>
            <person name="Palmer J.M."/>
            <person name="Ettinger C.L."/>
            <person name="Stajich J.E."/>
            <person name="Farrell T.M."/>
            <person name="Glorioso B.M."/>
            <person name="Lawson B."/>
            <person name="Price S.J."/>
            <person name="Stengle A.G."/>
            <person name="Grear D.A."/>
            <person name="Lorch J.M."/>
        </authorList>
    </citation>
    <scope>NUCLEOTIDE SEQUENCE</scope>
    <source>
        <strain evidence="1">NWHC 24266-5</strain>
    </source>
</reference>
<evidence type="ECO:0000313" key="1">
    <source>
        <dbReference type="EMBL" id="KAI2385937.1"/>
    </source>
</evidence>
<accession>A0ACB8UV74</accession>
<comment type="caution">
    <text evidence="1">The sequence shown here is derived from an EMBL/GenBank/DDBJ whole genome shotgun (WGS) entry which is preliminary data.</text>
</comment>
<gene>
    <name evidence="1" type="ORF">LOY88_003857</name>
</gene>
<dbReference type="EMBL" id="JALBCA010000053">
    <property type="protein sequence ID" value="KAI2385937.1"/>
    <property type="molecule type" value="Genomic_DNA"/>
</dbReference>
<name>A0ACB8UV74_9EURO</name>
<proteinExistence type="predicted"/>